<dbReference type="InterPro" id="IPR022472">
    <property type="entry name" value="VPLPA-CTERM"/>
</dbReference>
<dbReference type="EMBL" id="UOFE01000024">
    <property type="protein sequence ID" value="VAW52066.1"/>
    <property type="molecule type" value="Genomic_DNA"/>
</dbReference>
<proteinExistence type="predicted"/>
<keyword evidence="1" id="KW-0812">Transmembrane</keyword>
<evidence type="ECO:0000256" key="1">
    <source>
        <dbReference type="SAM" id="Phobius"/>
    </source>
</evidence>
<reference evidence="2" key="1">
    <citation type="submission" date="2018-06" db="EMBL/GenBank/DDBJ databases">
        <authorList>
            <person name="Zhirakovskaya E."/>
        </authorList>
    </citation>
    <scope>NUCLEOTIDE SEQUENCE</scope>
</reference>
<feature type="transmembrane region" description="Helical" evidence="1">
    <location>
        <begin position="240"/>
        <end position="260"/>
    </location>
</feature>
<keyword evidence="1" id="KW-0472">Membrane</keyword>
<keyword evidence="1" id="KW-1133">Transmembrane helix</keyword>
<dbReference type="NCBIfam" id="TIGR03370">
    <property type="entry name" value="VPLPA-CTERM"/>
    <property type="match status" value="1"/>
</dbReference>
<protein>
    <submittedName>
        <fullName evidence="2">Uncharacterized protein</fullName>
    </submittedName>
</protein>
<organism evidence="2">
    <name type="scientific">hydrothermal vent metagenome</name>
    <dbReference type="NCBI Taxonomy" id="652676"/>
    <lineage>
        <taxon>unclassified sequences</taxon>
        <taxon>metagenomes</taxon>
        <taxon>ecological metagenomes</taxon>
    </lineage>
</organism>
<dbReference type="AlphaFoldDB" id="A0A3B0X5P8"/>
<name>A0A3B0X5P8_9ZZZZ</name>
<accession>A0A3B0X5P8</accession>
<gene>
    <name evidence="2" type="ORF">MNBD_GAMMA05-608</name>
</gene>
<evidence type="ECO:0000313" key="2">
    <source>
        <dbReference type="EMBL" id="VAW52066.1"/>
    </source>
</evidence>
<sequence>MNLKKSAIAAAVVAVVGAPTIASADTISMTFTGAFTLIGGTGGVNPNGDSIVPGLFDGSSGFDGIGSRTPVSGTATFDTTTGAGSATISEFSFFGNGLASATTVSFQAIGDGMGGSAGTLVAGVMGFNWNGSFQIPVTLIFDAAGFFTSAAGTVSGDSWTVGAGCLNCATSATPNTLFGSAIGAVPMAMTGFDTAGTTLGSLFPLSDTGGIAGSPMTTAPFPGQNAAFDFTSISATNTTVPVPAAAWLFGSGLLGLVGVARRRRQS</sequence>